<accession>A0ABY8FY82</accession>
<evidence type="ECO:0000259" key="1">
    <source>
        <dbReference type="Pfam" id="PF04230"/>
    </source>
</evidence>
<protein>
    <submittedName>
        <fullName evidence="2">Polysaccharide pyruvyl transferase family protein</fullName>
        <ecNumber evidence="2">2.4.-.-</ecNumber>
    </submittedName>
</protein>
<keyword evidence="2" id="KW-0328">Glycosyltransferase</keyword>
<keyword evidence="3" id="KW-1185">Reference proteome</keyword>
<sequence length="427" mass="46552">MDRIAEHYFEIDDTPGSEQPGVDDGPLRDQAPIPIAVFNVKYSPNLGDGVIAECLEHSLRTAEPSLRPYSIDLAGRESFDASNGGRRRWLISALETLPSGVRRYAVPLALRALVGIRLARRWREQLRGAKAVVVGGGNLFADRDQNFPIKISSALELARDLRLPVAIAAIGVGKEWSKAGRSRLTRAISRSRVVSISVRDGISQHHWQEYLSASGTDRVPIALDPGLLAARVYGTDDKADRADTIGICLTAPEVLRLHGQHGADRCDLEWMVEFVSALLGQDHRLVLFTNGSPEDQHFLDLVYARLPKDPRLSRADRFTKPRDLARFIGSLQGVVAHRLHACIVAHSYGVPTAGLVWDAKLEGFFTTIGRAPHLIDPSMLGPFEAARMSIDTMSAIPDPTEVAALQDDCFGSIADLAGLVNTQAVAA</sequence>
<dbReference type="EC" id="2.4.-.-" evidence="2"/>
<dbReference type="PANTHER" id="PTHR36836">
    <property type="entry name" value="COLANIC ACID BIOSYNTHESIS PROTEIN WCAK"/>
    <property type="match status" value="1"/>
</dbReference>
<dbReference type="GO" id="GO:0016757">
    <property type="term" value="F:glycosyltransferase activity"/>
    <property type="evidence" value="ECO:0007669"/>
    <property type="project" value="UniProtKB-KW"/>
</dbReference>
<dbReference type="Proteomes" id="UP001215827">
    <property type="component" value="Chromosome"/>
</dbReference>
<keyword evidence="2" id="KW-0808">Transferase</keyword>
<evidence type="ECO:0000313" key="2">
    <source>
        <dbReference type="EMBL" id="WFL78331.1"/>
    </source>
</evidence>
<reference evidence="2 3" key="1">
    <citation type="submission" date="2023-03" db="EMBL/GenBank/DDBJ databases">
        <title>Altererythrobacter sp. CAU 1644 isolated from sand.</title>
        <authorList>
            <person name="Kim W."/>
        </authorList>
    </citation>
    <scope>NUCLEOTIDE SEQUENCE [LARGE SCALE GENOMIC DNA]</scope>
    <source>
        <strain evidence="2 3">CAU 1644</strain>
    </source>
</reference>
<feature type="domain" description="Polysaccharide pyruvyl transferase" evidence="1">
    <location>
        <begin position="45"/>
        <end position="358"/>
    </location>
</feature>
<evidence type="ECO:0000313" key="3">
    <source>
        <dbReference type="Proteomes" id="UP001215827"/>
    </source>
</evidence>
<dbReference type="RefSeq" id="WP_278017021.1">
    <property type="nucleotide sequence ID" value="NZ_CP121106.1"/>
</dbReference>
<gene>
    <name evidence="2" type="ORF">P7228_04510</name>
</gene>
<proteinExistence type="predicted"/>
<name>A0ABY8FY82_9SPHN</name>
<dbReference type="Pfam" id="PF04230">
    <property type="entry name" value="PS_pyruv_trans"/>
    <property type="match status" value="1"/>
</dbReference>
<dbReference type="EMBL" id="CP121106">
    <property type="protein sequence ID" value="WFL78331.1"/>
    <property type="molecule type" value="Genomic_DNA"/>
</dbReference>
<dbReference type="PANTHER" id="PTHR36836:SF1">
    <property type="entry name" value="COLANIC ACID BIOSYNTHESIS PROTEIN WCAK"/>
    <property type="match status" value="1"/>
</dbReference>
<dbReference type="InterPro" id="IPR007345">
    <property type="entry name" value="Polysacch_pyruvyl_Trfase"/>
</dbReference>
<organism evidence="2 3">
    <name type="scientific">Altererythrobacter arenosus</name>
    <dbReference type="NCBI Taxonomy" id="3032592"/>
    <lineage>
        <taxon>Bacteria</taxon>
        <taxon>Pseudomonadati</taxon>
        <taxon>Pseudomonadota</taxon>
        <taxon>Alphaproteobacteria</taxon>
        <taxon>Sphingomonadales</taxon>
        <taxon>Erythrobacteraceae</taxon>
        <taxon>Altererythrobacter</taxon>
    </lineage>
</organism>